<evidence type="ECO:0000313" key="1">
    <source>
        <dbReference type="EMBL" id="GBC62437.1"/>
    </source>
</evidence>
<keyword evidence="2" id="KW-1185">Reference proteome</keyword>
<reference evidence="2" key="1">
    <citation type="submission" date="2017-11" db="EMBL/GenBank/DDBJ databases">
        <authorList>
            <person name="Watanabe M."/>
            <person name="Kojima H."/>
        </authorList>
    </citation>
    <scope>NUCLEOTIDE SEQUENCE [LARGE SCALE GENOMIC DNA]</scope>
    <source>
        <strain evidence="2">Tokyo 01</strain>
    </source>
</reference>
<comment type="caution">
    <text evidence="1">The sequence shown here is derived from an EMBL/GenBank/DDBJ whole genome shotgun (WGS) entry which is preliminary data.</text>
</comment>
<dbReference type="InterPro" id="IPR010412">
    <property type="entry name" value="DUF1007"/>
</dbReference>
<dbReference type="EMBL" id="BEXT01000001">
    <property type="protein sequence ID" value="GBC62437.1"/>
    <property type="molecule type" value="Genomic_DNA"/>
</dbReference>
<evidence type="ECO:0000313" key="2">
    <source>
        <dbReference type="Proteomes" id="UP000288096"/>
    </source>
</evidence>
<protein>
    <submittedName>
        <fullName evidence="1">DUF1007 domain-containing protein</fullName>
    </submittedName>
</protein>
<dbReference type="Proteomes" id="UP000288096">
    <property type="component" value="Unassembled WGS sequence"/>
</dbReference>
<organism evidence="1 2">
    <name type="scientific">Desulfonema ishimotonii</name>
    <dbReference type="NCBI Taxonomy" id="45657"/>
    <lineage>
        <taxon>Bacteria</taxon>
        <taxon>Pseudomonadati</taxon>
        <taxon>Thermodesulfobacteriota</taxon>
        <taxon>Desulfobacteria</taxon>
        <taxon>Desulfobacterales</taxon>
        <taxon>Desulfococcaceae</taxon>
        <taxon>Desulfonema</taxon>
    </lineage>
</organism>
<dbReference type="Pfam" id="PF06226">
    <property type="entry name" value="DUF1007"/>
    <property type="match status" value="1"/>
</dbReference>
<name>A0A401FZR4_9BACT</name>
<dbReference type="AlphaFoldDB" id="A0A401FZR4"/>
<accession>A0A401FZR4</accession>
<proteinExistence type="predicted"/>
<reference evidence="2" key="2">
    <citation type="submission" date="2019-01" db="EMBL/GenBank/DDBJ databases">
        <title>Genome sequence of Desulfonema ishimotonii strain Tokyo 01.</title>
        <authorList>
            <person name="Fukui M."/>
        </authorList>
    </citation>
    <scope>NUCLEOTIDE SEQUENCE [LARGE SCALE GENOMIC DNA]</scope>
    <source>
        <strain evidence="2">Tokyo 01</strain>
    </source>
</reference>
<dbReference type="RefSeq" id="WP_124329602.1">
    <property type="nucleotide sequence ID" value="NZ_BEXT01000001.1"/>
</dbReference>
<sequence>MKPNSVIRHILPMVWLFALLASDVFAHPHAFIVDRMTIVFDDQGMAGIRIQWNFDEFFSGMLAEDYDRDHDGRFSPEEVAVLKKEAFDNLAEYGYFSHIKIAGKPFPVKFVKNFEAVLEQGKMAYSFFIPCHVKATDRIKEIRIAQYDTTYYSAILYSESKPIVIENADGFEVTHKLAENPDETYYFEMLHPVEAVIRFRKVS</sequence>
<dbReference type="OrthoDB" id="1679673at2"/>
<gene>
    <name evidence="1" type="ORF">DENIS_3409</name>
</gene>